<evidence type="ECO:0000313" key="3">
    <source>
        <dbReference type="Proteomes" id="UP000184368"/>
    </source>
</evidence>
<sequence>MKKLLLLLSIQALALGGFAQQKGFSFAEHKDKQQVDLLLNGKMITAYCYYDSAKKGFLWPINTVDGITVTRGYPFAPRAGERTDHPHHQGLWMNYEAVNGLDFWNHSTAIAFDKRDKYGTILNHKIVDKKTGPEGATLVTTADWVRPDGHVLLNESTTHRFTTKGNQLFIDRITTLKANDLDVVFKDVKDGFIALRVARELELPSQQADVFVDANGIKTAVPKINNEGVTGNYLTSEGVSGDASWSTRGRWTALHGKKDGKDIVIAIFDHPSNVGYPAYRHARGYGLFAINPLGQKVFSNGKEELNLTLKPGQSTTFHYRVLVSSGEPVNAAALNGIADAFAKEQ</sequence>
<keyword evidence="3" id="KW-1185">Reference proteome</keyword>
<evidence type="ECO:0000256" key="1">
    <source>
        <dbReference type="SAM" id="SignalP"/>
    </source>
</evidence>
<proteinExistence type="predicted"/>
<feature type="chain" id="PRO_5013359157" evidence="1">
    <location>
        <begin position="20"/>
        <end position="345"/>
    </location>
</feature>
<dbReference type="EMBL" id="FQUO01000008">
    <property type="protein sequence ID" value="SHF45527.1"/>
    <property type="molecule type" value="Genomic_DNA"/>
</dbReference>
<feature type="signal peptide" evidence="1">
    <location>
        <begin position="1"/>
        <end position="19"/>
    </location>
</feature>
<protein>
    <submittedName>
        <fullName evidence="2">Methane oxygenase PmoA</fullName>
    </submittedName>
</protein>
<keyword evidence="1" id="KW-0732">Signal</keyword>
<dbReference type="AlphaFoldDB" id="A0A1M5BTD2"/>
<dbReference type="InterPro" id="IPR029475">
    <property type="entry name" value="DUF6807"/>
</dbReference>
<accession>A0A1M5BTD2</accession>
<name>A0A1M5BTD2_9BACT</name>
<evidence type="ECO:0000313" key="2">
    <source>
        <dbReference type="EMBL" id="SHF45527.1"/>
    </source>
</evidence>
<gene>
    <name evidence="2" type="ORF">SAMN05444008_10878</name>
</gene>
<organism evidence="2 3">
    <name type="scientific">Cnuella takakiae</name>
    <dbReference type="NCBI Taxonomy" id="1302690"/>
    <lineage>
        <taxon>Bacteria</taxon>
        <taxon>Pseudomonadati</taxon>
        <taxon>Bacteroidota</taxon>
        <taxon>Chitinophagia</taxon>
        <taxon>Chitinophagales</taxon>
        <taxon>Chitinophagaceae</taxon>
        <taxon>Cnuella</taxon>
    </lineage>
</organism>
<reference evidence="2 3" key="1">
    <citation type="submission" date="2016-11" db="EMBL/GenBank/DDBJ databases">
        <authorList>
            <person name="Jaros S."/>
            <person name="Januszkiewicz K."/>
            <person name="Wedrychowicz H."/>
        </authorList>
    </citation>
    <scope>NUCLEOTIDE SEQUENCE [LARGE SCALE GENOMIC DNA]</scope>
    <source>
        <strain evidence="2 3">DSM 26897</strain>
    </source>
</reference>
<dbReference type="Proteomes" id="UP000184368">
    <property type="component" value="Unassembled WGS sequence"/>
</dbReference>
<dbReference type="OrthoDB" id="2540540at2"/>
<dbReference type="Pfam" id="PF14100">
    <property type="entry name" value="DUF6807"/>
    <property type="match status" value="1"/>
</dbReference>
<dbReference type="STRING" id="1302690.BUE76_17650"/>
<dbReference type="RefSeq" id="WP_073043294.1">
    <property type="nucleotide sequence ID" value="NZ_FQUO01000008.1"/>
</dbReference>